<protein>
    <recommendedName>
        <fullName evidence="3">Transmembrane protein</fullName>
    </recommendedName>
</protein>
<evidence type="ECO:0000256" key="1">
    <source>
        <dbReference type="SAM" id="Phobius"/>
    </source>
</evidence>
<sequence length="40" mass="4741">MPWLLTYGLEIWHEFNFPFVCVVLHIGCDYLCLLAMIIIL</sequence>
<name>B7FFP1_MEDTR</name>
<feature type="transmembrane region" description="Helical" evidence="1">
    <location>
        <begin position="15"/>
        <end position="39"/>
    </location>
</feature>
<reference evidence="2" key="1">
    <citation type="submission" date="2008-12" db="EMBL/GenBank/DDBJ databases">
        <title>Medicago truncatula full length cdna cloning project.</title>
        <authorList>
            <person name="Moskal W."/>
            <person name="Chan A."/>
            <person name="Cheung F."/>
            <person name="Xiao Y."/>
            <person name="Town C.D."/>
        </authorList>
    </citation>
    <scope>NUCLEOTIDE SEQUENCE</scope>
</reference>
<accession>B7FFP1</accession>
<evidence type="ECO:0008006" key="3">
    <source>
        <dbReference type="Google" id="ProtNLM"/>
    </source>
</evidence>
<keyword evidence="1" id="KW-1133">Transmembrane helix</keyword>
<proteinExistence type="evidence at transcript level"/>
<dbReference type="AlphaFoldDB" id="B7FFP1"/>
<organism evidence="2">
    <name type="scientific">Medicago truncatula</name>
    <name type="common">Barrel medic</name>
    <name type="synonym">Medicago tribuloides</name>
    <dbReference type="NCBI Taxonomy" id="3880"/>
    <lineage>
        <taxon>Eukaryota</taxon>
        <taxon>Viridiplantae</taxon>
        <taxon>Streptophyta</taxon>
        <taxon>Embryophyta</taxon>
        <taxon>Tracheophyta</taxon>
        <taxon>Spermatophyta</taxon>
        <taxon>Magnoliopsida</taxon>
        <taxon>eudicotyledons</taxon>
        <taxon>Gunneridae</taxon>
        <taxon>Pentapetalae</taxon>
        <taxon>rosids</taxon>
        <taxon>fabids</taxon>
        <taxon>Fabales</taxon>
        <taxon>Fabaceae</taxon>
        <taxon>Papilionoideae</taxon>
        <taxon>50 kb inversion clade</taxon>
        <taxon>NPAAA clade</taxon>
        <taxon>Hologalegina</taxon>
        <taxon>IRL clade</taxon>
        <taxon>Trifolieae</taxon>
        <taxon>Medicago</taxon>
    </lineage>
</organism>
<dbReference type="EMBL" id="BT050795">
    <property type="protein sequence ID" value="ACJ83464.1"/>
    <property type="molecule type" value="mRNA"/>
</dbReference>
<keyword evidence="1" id="KW-0472">Membrane</keyword>
<keyword evidence="1" id="KW-0812">Transmembrane</keyword>
<evidence type="ECO:0000313" key="2">
    <source>
        <dbReference type="EMBL" id="ACJ83464.1"/>
    </source>
</evidence>